<name>A0A0H3MKW0_ECO7I</name>
<evidence type="ECO:0000256" key="3">
    <source>
        <dbReference type="ARBA" id="ARBA00022448"/>
    </source>
</evidence>
<keyword evidence="7 9" id="KW-1133">Transmembrane helix</keyword>
<evidence type="ECO:0000256" key="5">
    <source>
        <dbReference type="ARBA" id="ARBA00022519"/>
    </source>
</evidence>
<evidence type="ECO:0000256" key="2">
    <source>
        <dbReference type="ARBA" id="ARBA00007783"/>
    </source>
</evidence>
<feature type="transmembrane region" description="Helical" evidence="9">
    <location>
        <begin position="164"/>
        <end position="185"/>
    </location>
</feature>
<evidence type="ECO:0000259" key="10">
    <source>
        <dbReference type="PROSITE" id="PS51012"/>
    </source>
</evidence>
<evidence type="ECO:0000256" key="9">
    <source>
        <dbReference type="RuleBase" id="RU361157"/>
    </source>
</evidence>
<dbReference type="PANTHER" id="PTHR30413:SF8">
    <property type="entry name" value="TRANSPORT PERMEASE PROTEIN"/>
    <property type="match status" value="1"/>
</dbReference>
<keyword evidence="4 9" id="KW-1003">Cell membrane</keyword>
<evidence type="ECO:0000256" key="1">
    <source>
        <dbReference type="ARBA" id="ARBA00004429"/>
    </source>
</evidence>
<dbReference type="GO" id="GO:0043190">
    <property type="term" value="C:ATP-binding cassette (ABC) transporter complex"/>
    <property type="evidence" value="ECO:0007669"/>
    <property type="project" value="InterPro"/>
</dbReference>
<dbReference type="PROSITE" id="PS51012">
    <property type="entry name" value="ABC_TM2"/>
    <property type="match status" value="1"/>
</dbReference>
<dbReference type="PATRIC" id="fig|585057.6.peg.3576"/>
<keyword evidence="6 9" id="KW-0812">Transmembrane</keyword>
<reference evidence="12" key="1">
    <citation type="journal article" date="2009" name="PLoS Genet.">
        <title>Organised genome dynamics in the Escherichia coli species results in highly diverse adaptive paths.</title>
        <authorList>
            <person name="Touchon M."/>
            <person name="Hoede C."/>
            <person name="Tenaillon O."/>
            <person name="Barbe V."/>
            <person name="Baeriswyl S."/>
            <person name="Bidet P."/>
            <person name="Bingen E."/>
            <person name="Bonacorsi S."/>
            <person name="Bouchier C."/>
            <person name="Bouvet O."/>
            <person name="Calteau A."/>
            <person name="Chiapello H."/>
            <person name="Clermont O."/>
            <person name="Cruveiller S."/>
            <person name="Danchin A."/>
            <person name="Diard M."/>
            <person name="Dossat C."/>
            <person name="Karoui M.E."/>
            <person name="Frapy E."/>
            <person name="Garry L."/>
            <person name="Ghigo J.M."/>
            <person name="Gilles A.M."/>
            <person name="Johnson J."/>
            <person name="Le Bouguenec C."/>
            <person name="Lescat M."/>
            <person name="Mangenot S."/>
            <person name="Martinez-Jehanne V."/>
            <person name="Matic I."/>
            <person name="Nassif X."/>
            <person name="Oztas S."/>
            <person name="Petit M.A."/>
            <person name="Pichon C."/>
            <person name="Rouy Z."/>
            <person name="Ruf C.S."/>
            <person name="Schneider D."/>
            <person name="Tourret J."/>
            <person name="Vacherie B."/>
            <person name="Vallenet D."/>
            <person name="Medigue C."/>
            <person name="Rocha E.P.C."/>
            <person name="Denamur E."/>
        </authorList>
    </citation>
    <scope>NUCLEOTIDE SEQUENCE [LARGE SCALE GENOMIC DNA]</scope>
    <source>
        <strain evidence="12">IAI39 / ExPEC</strain>
    </source>
</reference>
<dbReference type="PANTHER" id="PTHR30413">
    <property type="entry name" value="INNER MEMBRANE TRANSPORT PERMEASE"/>
    <property type="match status" value="1"/>
</dbReference>
<proteinExistence type="inferred from homology"/>
<evidence type="ECO:0000313" key="11">
    <source>
        <dbReference type="EMBL" id="CAR19563.1"/>
    </source>
</evidence>
<keyword evidence="3 9" id="KW-0813">Transport</keyword>
<comment type="similarity">
    <text evidence="2 9">Belongs to the ABC-2 integral membrane protein family.</text>
</comment>
<feature type="transmembrane region" description="Helical" evidence="9">
    <location>
        <begin position="81"/>
        <end position="100"/>
    </location>
</feature>
<dbReference type="HOGENOM" id="CLU_060703_5_1_6"/>
<comment type="subcellular location">
    <subcellularLocation>
        <location evidence="1 9">Cell inner membrane</location>
        <topology evidence="1 9">Multi-pass membrane protein</topology>
    </subcellularLocation>
</comment>
<feature type="domain" description="ABC transmembrane type-2" evidence="10">
    <location>
        <begin position="50"/>
        <end position="271"/>
    </location>
</feature>
<feature type="transmembrane region" description="Helical" evidence="9">
    <location>
        <begin position="52"/>
        <end position="75"/>
    </location>
</feature>
<evidence type="ECO:0000256" key="4">
    <source>
        <dbReference type="ARBA" id="ARBA00022475"/>
    </source>
</evidence>
<evidence type="ECO:0000256" key="8">
    <source>
        <dbReference type="ARBA" id="ARBA00023136"/>
    </source>
</evidence>
<dbReference type="InterPro" id="IPR047817">
    <property type="entry name" value="ABC2_TM_bact-type"/>
</dbReference>
<dbReference type="GO" id="GO:0015920">
    <property type="term" value="P:lipopolysaccharide transport"/>
    <property type="evidence" value="ECO:0007669"/>
    <property type="project" value="TreeGrafter"/>
</dbReference>
<keyword evidence="8 9" id="KW-0472">Membrane</keyword>
<dbReference type="Proteomes" id="UP000000749">
    <property type="component" value="Chromosome"/>
</dbReference>
<dbReference type="GO" id="GO:0140359">
    <property type="term" value="F:ABC-type transporter activity"/>
    <property type="evidence" value="ECO:0007669"/>
    <property type="project" value="InterPro"/>
</dbReference>
<dbReference type="InterPro" id="IPR013525">
    <property type="entry name" value="ABC2_TM"/>
</dbReference>
<dbReference type="PRINTS" id="PR00164">
    <property type="entry name" value="ABC2TRNSPORT"/>
</dbReference>
<dbReference type="EMBL" id="CU928164">
    <property type="protein sequence ID" value="CAR19563.1"/>
    <property type="molecule type" value="Genomic_DNA"/>
</dbReference>
<keyword evidence="5" id="KW-0997">Cell inner membrane</keyword>
<dbReference type="PIRSF" id="PIRSF006648">
    <property type="entry name" value="DrrB"/>
    <property type="match status" value="1"/>
</dbReference>
<feature type="transmembrane region" description="Helical" evidence="9">
    <location>
        <begin position="197"/>
        <end position="215"/>
    </location>
</feature>
<evidence type="ECO:0000256" key="7">
    <source>
        <dbReference type="ARBA" id="ARBA00022989"/>
    </source>
</evidence>
<feature type="transmembrane region" description="Helical" evidence="9">
    <location>
        <begin position="130"/>
        <end position="152"/>
    </location>
</feature>
<organism evidence="11 12">
    <name type="scientific">Escherichia coli O7:K1 (strain IAI39 / ExPEC)</name>
    <dbReference type="NCBI Taxonomy" id="585057"/>
    <lineage>
        <taxon>Bacteria</taxon>
        <taxon>Pseudomonadati</taxon>
        <taxon>Pseudomonadota</taxon>
        <taxon>Gammaproteobacteria</taxon>
        <taxon>Enterobacterales</taxon>
        <taxon>Enterobacteriaceae</taxon>
        <taxon>Escherichia</taxon>
    </lineage>
</organism>
<dbReference type="STRING" id="585057.ECIAI39_3446"/>
<dbReference type="Pfam" id="PF01061">
    <property type="entry name" value="ABC2_membrane"/>
    <property type="match status" value="1"/>
</dbReference>
<dbReference type="AlphaFoldDB" id="A0A0H3MKW0"/>
<feature type="transmembrane region" description="Helical" evidence="9">
    <location>
        <begin position="250"/>
        <end position="268"/>
    </location>
</feature>
<evidence type="ECO:0000313" key="12">
    <source>
        <dbReference type="Proteomes" id="UP000000749"/>
    </source>
</evidence>
<dbReference type="InterPro" id="IPR000412">
    <property type="entry name" value="ABC_2_transport"/>
</dbReference>
<evidence type="ECO:0000256" key="6">
    <source>
        <dbReference type="ARBA" id="ARBA00022692"/>
    </source>
</evidence>
<dbReference type="KEGG" id="ect:ECIAI39_3446"/>
<accession>A0A0H3MKW0</accession>
<protein>
    <recommendedName>
        <fullName evidence="9">Transport permease protein</fullName>
    </recommendedName>
</protein>
<gene>
    <name evidence="11" type="primary">kpsM</name>
    <name evidence="11" type="ordered locus">ECIAI39_3446</name>
</gene>
<sequence>MVAVKPRAVAYLKRLGSHHQMARSGFEVQKVTVEALFLREIRTRFGKFRLGYLWAILEPSAHLLILLGILGYVMHRTMPDISFPVFLLNGLIPFFIFSSISKRSIGAIEANQGLFNYRPVKPIDTIIARALLETLIYVAVYILLMLIVWMTGEYFEITNFLQLVLTWSLLIILSCGVGLIFMVVGKTFPEMQKVLPILLKPLYFISCIMFPLHSIPKQYWSYLLWNPLVHVVELSREAVMPGYISEGVSLNYLAMFTLVTLFIGLALYRTREEAMLTS</sequence>